<reference evidence="1" key="1">
    <citation type="submission" date="2021-01" db="EMBL/GenBank/DDBJ databases">
        <authorList>
            <person name="Corre E."/>
            <person name="Pelletier E."/>
            <person name="Niang G."/>
            <person name="Scheremetjew M."/>
            <person name="Finn R."/>
            <person name="Kale V."/>
            <person name="Holt S."/>
            <person name="Cochrane G."/>
            <person name="Meng A."/>
            <person name="Brown T."/>
            <person name="Cohen L."/>
        </authorList>
    </citation>
    <scope>NUCLEOTIDE SEQUENCE</scope>
    <source>
        <strain evidence="1">Isolate 1302-5</strain>
    </source>
</reference>
<accession>A0A7S4NIV7</accession>
<sequence length="128" mass="14254">MVLMVTNHPPSGVSAKSLANGQEIDVIRLSWHQMKPPPATAKITGPSRHHHRCAMVVLGSPLVTVKTPTTLSAMIFITIIFAHRGHSHADTQFGSLWRLETILTVKIHYINMESFEQGLEWMGICCTR</sequence>
<dbReference type="EMBL" id="HBKQ01063245">
    <property type="protein sequence ID" value="CAE2290955.1"/>
    <property type="molecule type" value="Transcribed_RNA"/>
</dbReference>
<dbReference type="AlphaFoldDB" id="A0A7S4NIV7"/>
<protein>
    <submittedName>
        <fullName evidence="1">Uncharacterized protein</fullName>
    </submittedName>
</protein>
<evidence type="ECO:0000313" key="1">
    <source>
        <dbReference type="EMBL" id="CAE2290955.1"/>
    </source>
</evidence>
<gene>
    <name evidence="1" type="ORF">OAUR00152_LOCUS43158</name>
</gene>
<organism evidence="1">
    <name type="scientific">Odontella aurita</name>
    <dbReference type="NCBI Taxonomy" id="265563"/>
    <lineage>
        <taxon>Eukaryota</taxon>
        <taxon>Sar</taxon>
        <taxon>Stramenopiles</taxon>
        <taxon>Ochrophyta</taxon>
        <taxon>Bacillariophyta</taxon>
        <taxon>Mediophyceae</taxon>
        <taxon>Biddulphiophycidae</taxon>
        <taxon>Eupodiscales</taxon>
        <taxon>Odontellaceae</taxon>
        <taxon>Odontella</taxon>
    </lineage>
</organism>
<name>A0A7S4NIV7_9STRA</name>
<proteinExistence type="predicted"/>